<dbReference type="CDD" id="cd12108">
    <property type="entry name" value="Hr-like"/>
    <property type="match status" value="1"/>
</dbReference>
<dbReference type="Gene3D" id="1.20.120.520">
    <property type="entry name" value="nmb1532 protein domain like"/>
    <property type="match status" value="1"/>
</dbReference>
<feature type="domain" description="Hemerythrin-like" evidence="1">
    <location>
        <begin position="25"/>
        <end position="154"/>
    </location>
</feature>
<dbReference type="Proteomes" id="UP001500888">
    <property type="component" value="Unassembled WGS sequence"/>
</dbReference>
<proteinExistence type="predicted"/>
<evidence type="ECO:0000313" key="3">
    <source>
        <dbReference type="Proteomes" id="UP001500888"/>
    </source>
</evidence>
<evidence type="ECO:0000259" key="1">
    <source>
        <dbReference type="Pfam" id="PF01814"/>
    </source>
</evidence>
<keyword evidence="3" id="KW-1185">Reference proteome</keyword>
<dbReference type="Pfam" id="PF01814">
    <property type="entry name" value="Hemerythrin"/>
    <property type="match status" value="1"/>
</dbReference>
<dbReference type="InterPro" id="IPR053206">
    <property type="entry name" value="Dimeric_xanthone_biosynth"/>
</dbReference>
<dbReference type="PANTHER" id="PTHR38048:SF2">
    <property type="entry name" value="HEMERYTHRIN-LIKE DOMAIN-CONTAINING PROTEIN"/>
    <property type="match status" value="1"/>
</dbReference>
<protein>
    <recommendedName>
        <fullName evidence="1">Hemerythrin-like domain-containing protein</fullName>
    </recommendedName>
</protein>
<evidence type="ECO:0000313" key="2">
    <source>
        <dbReference type="EMBL" id="GAA3840362.1"/>
    </source>
</evidence>
<gene>
    <name evidence="2" type="ORF">GCM10022226_73490</name>
</gene>
<dbReference type="PANTHER" id="PTHR38048">
    <property type="entry name" value="EXPRESSED PROTEIN"/>
    <property type="match status" value="1"/>
</dbReference>
<accession>A0ABP7JCT9</accession>
<sequence>MTHSKKNMDARSGAGDRLNALGTQLLEVHIWLREMLEDLRDSVDDYFDGKGIPPRDLRAHCLSFCTALTRHHTGEEKGAFPAIAEEFPELRKVLSDLRTDHNQLDWLMGSLRKLLESLPDSPDPATATKVREEVGALSAIMQTHFIYEEKKLISVLNSMDVPEWRENRPDFLMTDDDQDGPEAFAR</sequence>
<organism evidence="2 3">
    <name type="scientific">Sphaerisporangium flaviroseum</name>
    <dbReference type="NCBI Taxonomy" id="509199"/>
    <lineage>
        <taxon>Bacteria</taxon>
        <taxon>Bacillati</taxon>
        <taxon>Actinomycetota</taxon>
        <taxon>Actinomycetes</taxon>
        <taxon>Streptosporangiales</taxon>
        <taxon>Streptosporangiaceae</taxon>
        <taxon>Sphaerisporangium</taxon>
    </lineage>
</organism>
<dbReference type="InterPro" id="IPR012312">
    <property type="entry name" value="Hemerythrin-like"/>
</dbReference>
<dbReference type="EMBL" id="BAAAZR010000043">
    <property type="protein sequence ID" value="GAA3840362.1"/>
    <property type="molecule type" value="Genomic_DNA"/>
</dbReference>
<comment type="caution">
    <text evidence="2">The sequence shown here is derived from an EMBL/GenBank/DDBJ whole genome shotgun (WGS) entry which is preliminary data.</text>
</comment>
<reference evidence="3" key="1">
    <citation type="journal article" date="2019" name="Int. J. Syst. Evol. Microbiol.">
        <title>The Global Catalogue of Microorganisms (GCM) 10K type strain sequencing project: providing services to taxonomists for standard genome sequencing and annotation.</title>
        <authorList>
            <consortium name="The Broad Institute Genomics Platform"/>
            <consortium name="The Broad Institute Genome Sequencing Center for Infectious Disease"/>
            <person name="Wu L."/>
            <person name="Ma J."/>
        </authorList>
    </citation>
    <scope>NUCLEOTIDE SEQUENCE [LARGE SCALE GENOMIC DNA]</scope>
    <source>
        <strain evidence="3">JCM 16908</strain>
    </source>
</reference>
<dbReference type="RefSeq" id="WP_344951536.1">
    <property type="nucleotide sequence ID" value="NZ_BAAAZR010000043.1"/>
</dbReference>
<name>A0ABP7JCT9_9ACTN</name>